<dbReference type="Gene3D" id="2.160.20.10">
    <property type="entry name" value="Single-stranded right-handed beta-helix, Pectin lyase-like"/>
    <property type="match status" value="1"/>
</dbReference>
<dbReference type="SUPFAM" id="SSF51126">
    <property type="entry name" value="Pectin lyase-like"/>
    <property type="match status" value="1"/>
</dbReference>
<dbReference type="InterPro" id="IPR011050">
    <property type="entry name" value="Pectin_lyase_fold/virulence"/>
</dbReference>
<name>X1L8N6_9ZZZZ</name>
<protein>
    <recommendedName>
        <fullName evidence="2">DUF1565 domain-containing protein</fullName>
    </recommendedName>
</protein>
<dbReference type="AlphaFoldDB" id="X1L8N6"/>
<sequence>EPAPNPTFATVSGYATPSTKINIGWERNPNIENSHLSGTDAIHVTTSIATLDYAMVIVPTNFTLSNTSTISYWGYTENGSDVKAPDEIFLFLEKGEDVSILTSHKPGGAASEYYGKWDNWSLSDTANQWHTVNPYAVANLADYIDNGYTVLAIALTAGPSVTSGAVNVDVYFDNLTVDGEVLLDDDTGTIEVPEPIGGFPAPSIQDAIDAALPGDTVLVGPGTYGESITINKENLTIISDTGDYRTTGVILKGTIGIGADNVKVQGFKFQDISAAGYKHVIYTSEPTANYVTIDANSF</sequence>
<comment type="caution">
    <text evidence="1">The sequence shown here is derived from an EMBL/GenBank/DDBJ whole genome shotgun (WGS) entry which is preliminary data.</text>
</comment>
<accession>X1L8N6</accession>
<feature type="non-terminal residue" evidence="1">
    <location>
        <position position="298"/>
    </location>
</feature>
<feature type="non-terminal residue" evidence="1">
    <location>
        <position position="1"/>
    </location>
</feature>
<organism evidence="1">
    <name type="scientific">marine sediment metagenome</name>
    <dbReference type="NCBI Taxonomy" id="412755"/>
    <lineage>
        <taxon>unclassified sequences</taxon>
        <taxon>metagenomes</taxon>
        <taxon>ecological metagenomes</taxon>
    </lineage>
</organism>
<dbReference type="EMBL" id="BARV01004128">
    <property type="protein sequence ID" value="GAI15687.1"/>
    <property type="molecule type" value="Genomic_DNA"/>
</dbReference>
<dbReference type="InterPro" id="IPR012334">
    <property type="entry name" value="Pectin_lyas_fold"/>
</dbReference>
<reference evidence="1" key="1">
    <citation type="journal article" date="2014" name="Front. Microbiol.">
        <title>High frequency of phylogenetically diverse reductive dehalogenase-homologous genes in deep subseafloor sedimentary metagenomes.</title>
        <authorList>
            <person name="Kawai M."/>
            <person name="Futagami T."/>
            <person name="Toyoda A."/>
            <person name="Takaki Y."/>
            <person name="Nishi S."/>
            <person name="Hori S."/>
            <person name="Arai W."/>
            <person name="Tsubouchi T."/>
            <person name="Morono Y."/>
            <person name="Uchiyama I."/>
            <person name="Ito T."/>
            <person name="Fujiyama A."/>
            <person name="Inagaki F."/>
            <person name="Takami H."/>
        </authorList>
    </citation>
    <scope>NUCLEOTIDE SEQUENCE</scope>
    <source>
        <strain evidence="1">Expedition CK06-06</strain>
    </source>
</reference>
<evidence type="ECO:0008006" key="2">
    <source>
        <dbReference type="Google" id="ProtNLM"/>
    </source>
</evidence>
<proteinExistence type="predicted"/>
<gene>
    <name evidence="1" type="ORF">S06H3_09387</name>
</gene>
<evidence type="ECO:0000313" key="1">
    <source>
        <dbReference type="EMBL" id="GAI15687.1"/>
    </source>
</evidence>